<dbReference type="EMBL" id="JAIWYP010000003">
    <property type="protein sequence ID" value="KAH3853735.1"/>
    <property type="molecule type" value="Genomic_DNA"/>
</dbReference>
<evidence type="ECO:0000313" key="2">
    <source>
        <dbReference type="Proteomes" id="UP000828390"/>
    </source>
</evidence>
<name>A0A9D4L945_DREPO</name>
<reference evidence="1" key="1">
    <citation type="journal article" date="2019" name="bioRxiv">
        <title>The Genome of the Zebra Mussel, Dreissena polymorpha: A Resource for Invasive Species Research.</title>
        <authorList>
            <person name="McCartney M.A."/>
            <person name="Auch B."/>
            <person name="Kono T."/>
            <person name="Mallez S."/>
            <person name="Zhang Y."/>
            <person name="Obille A."/>
            <person name="Becker A."/>
            <person name="Abrahante J.E."/>
            <person name="Garbe J."/>
            <person name="Badalamenti J.P."/>
            <person name="Herman A."/>
            <person name="Mangelson H."/>
            <person name="Liachko I."/>
            <person name="Sullivan S."/>
            <person name="Sone E.D."/>
            <person name="Koren S."/>
            <person name="Silverstein K.A.T."/>
            <person name="Beckman K.B."/>
            <person name="Gohl D.M."/>
        </authorList>
    </citation>
    <scope>NUCLEOTIDE SEQUENCE</scope>
    <source>
        <strain evidence="1">Duluth1</strain>
        <tissue evidence="1">Whole animal</tissue>
    </source>
</reference>
<comment type="caution">
    <text evidence="1">The sequence shown here is derived from an EMBL/GenBank/DDBJ whole genome shotgun (WGS) entry which is preliminary data.</text>
</comment>
<dbReference type="AlphaFoldDB" id="A0A9D4L945"/>
<sequence length="78" mass="9160">MWRADGDINGGGLIAYLRSDIAGERKPQLEFDEIESIFVEVNFDECRWLILGTYKPPSMSNQKFQEKFDYTLEKAFYK</sequence>
<dbReference type="Proteomes" id="UP000828390">
    <property type="component" value="Unassembled WGS sequence"/>
</dbReference>
<proteinExistence type="predicted"/>
<evidence type="ECO:0000313" key="1">
    <source>
        <dbReference type="EMBL" id="KAH3853735.1"/>
    </source>
</evidence>
<gene>
    <name evidence="1" type="ORF">DPMN_096267</name>
</gene>
<protein>
    <submittedName>
        <fullName evidence="1">Uncharacterized protein</fullName>
    </submittedName>
</protein>
<keyword evidence="2" id="KW-1185">Reference proteome</keyword>
<accession>A0A9D4L945</accession>
<reference evidence="1" key="2">
    <citation type="submission" date="2020-11" db="EMBL/GenBank/DDBJ databases">
        <authorList>
            <person name="McCartney M.A."/>
            <person name="Auch B."/>
            <person name="Kono T."/>
            <person name="Mallez S."/>
            <person name="Becker A."/>
            <person name="Gohl D.M."/>
            <person name="Silverstein K.A.T."/>
            <person name="Koren S."/>
            <person name="Bechman K.B."/>
            <person name="Herman A."/>
            <person name="Abrahante J.E."/>
            <person name="Garbe J."/>
        </authorList>
    </citation>
    <scope>NUCLEOTIDE SEQUENCE</scope>
    <source>
        <strain evidence="1">Duluth1</strain>
        <tissue evidence="1">Whole animal</tissue>
    </source>
</reference>
<organism evidence="1 2">
    <name type="scientific">Dreissena polymorpha</name>
    <name type="common">Zebra mussel</name>
    <name type="synonym">Mytilus polymorpha</name>
    <dbReference type="NCBI Taxonomy" id="45954"/>
    <lineage>
        <taxon>Eukaryota</taxon>
        <taxon>Metazoa</taxon>
        <taxon>Spiralia</taxon>
        <taxon>Lophotrochozoa</taxon>
        <taxon>Mollusca</taxon>
        <taxon>Bivalvia</taxon>
        <taxon>Autobranchia</taxon>
        <taxon>Heteroconchia</taxon>
        <taxon>Euheterodonta</taxon>
        <taxon>Imparidentia</taxon>
        <taxon>Neoheterodontei</taxon>
        <taxon>Myida</taxon>
        <taxon>Dreissenoidea</taxon>
        <taxon>Dreissenidae</taxon>
        <taxon>Dreissena</taxon>
    </lineage>
</organism>